<accession>A0A3G3IHC2</accession>
<dbReference type="RefSeq" id="WP_015504642.1">
    <property type="nucleotide sequence ID" value="NZ_CAYASN010000003.1"/>
</dbReference>
<feature type="coiled-coil region" evidence="1">
    <location>
        <begin position="143"/>
        <end position="170"/>
    </location>
</feature>
<sequence>MSERKMDLLDLQREYGGAFTEGGFTQEDLERQTRKLRVLRFALDMKKVNIVSRLDGRIVFINRMYEGTVGIDDVWLCSVEESGTVYYATPLKKITAATAMEFDDRLRSEVTAALWEINKRAYVKIFEEKYREEMYSKATEEANARNSEIIRNLRDQVADLSKQVEQSKIVMESRETPVSEDEIELSSEDLPVSGSGLQVSLCTAVSDRPLTETPPPIIGGRSRTCVPGIPEIRHTDTIPRTEPVSQKYRVERLDAETLYSDSFADGKYFVHINLSGKFLVIRPNGYANVIATNHRMVLRGLGVMAKFTERTQLIAEYNSKYDGLLVYL</sequence>
<proteinExistence type="predicted"/>
<organism evidence="2 3">
    <name type="scientific">Methanomethylophilus alvi</name>
    <dbReference type="NCBI Taxonomy" id="1291540"/>
    <lineage>
        <taxon>Archaea</taxon>
        <taxon>Methanobacteriati</taxon>
        <taxon>Thermoplasmatota</taxon>
        <taxon>Thermoplasmata</taxon>
        <taxon>Methanomassiliicoccales</taxon>
        <taxon>Methanomethylophilaceae</taxon>
        <taxon>Methanomethylophilus</taxon>
    </lineage>
</organism>
<reference evidence="2 3" key="1">
    <citation type="submission" date="2016-10" db="EMBL/GenBank/DDBJ databases">
        <title>Complete genome of the TMA-utilizing, human hosted archaeon Methanomethylophilus alvus Gen. nov, sp. nov., strain Mx-05, derived from a pure culture.</title>
        <authorList>
            <person name="Brugere J.-F."/>
            <person name="Ben Hania W."/>
            <person name="Chaudhary P.P."/>
            <person name="Gaci N."/>
            <person name="Borrel G."/>
            <person name="Cao Van Tuat L."/>
            <person name="Fardeau M.-L."/>
            <person name="Harris H.M.B."/>
            <person name="O'Toole P.W."/>
            <person name="Ollivier B."/>
        </authorList>
    </citation>
    <scope>NUCLEOTIDE SEQUENCE [LARGE SCALE GENOMIC DNA]</scope>
    <source>
        <strain evidence="2 3">Mx-05</strain>
    </source>
</reference>
<dbReference type="GeneID" id="41321546"/>
<evidence type="ECO:0000256" key="1">
    <source>
        <dbReference type="SAM" id="Coils"/>
    </source>
</evidence>
<dbReference type="Proteomes" id="UP000273278">
    <property type="component" value="Chromosome"/>
</dbReference>
<protein>
    <submittedName>
        <fullName evidence="2">Uncharacterized protein</fullName>
    </submittedName>
</protein>
<keyword evidence="1" id="KW-0175">Coiled coil</keyword>
<gene>
    <name evidence="2" type="ORF">BKD89_03715</name>
</gene>
<evidence type="ECO:0000313" key="3">
    <source>
        <dbReference type="Proteomes" id="UP000273278"/>
    </source>
</evidence>
<evidence type="ECO:0000313" key="2">
    <source>
        <dbReference type="EMBL" id="AYQ54912.1"/>
    </source>
</evidence>
<dbReference type="AlphaFoldDB" id="A0A3G3IHC2"/>
<dbReference type="EMBL" id="CP017686">
    <property type="protein sequence ID" value="AYQ54912.1"/>
    <property type="molecule type" value="Genomic_DNA"/>
</dbReference>
<name>A0A3G3IHC2_9ARCH</name>